<evidence type="ECO:0000313" key="11">
    <source>
        <dbReference type="EMBL" id="GIX84269.1"/>
    </source>
</evidence>
<feature type="signal peptide" evidence="9">
    <location>
        <begin position="1"/>
        <end position="16"/>
    </location>
</feature>
<keyword evidence="6 8" id="KW-0482">Metalloprotease</keyword>
<dbReference type="Gene3D" id="3.40.390.10">
    <property type="entry name" value="Collagenase (Catalytic Domain)"/>
    <property type="match status" value="1"/>
</dbReference>
<keyword evidence="5 8" id="KW-0862">Zinc</keyword>
<dbReference type="Proteomes" id="UP001054945">
    <property type="component" value="Unassembled WGS sequence"/>
</dbReference>
<comment type="caution">
    <text evidence="11">The sequence shown here is derived from an EMBL/GenBank/DDBJ whole genome shotgun (WGS) entry which is preliminary data.</text>
</comment>
<evidence type="ECO:0000256" key="8">
    <source>
        <dbReference type="PROSITE-ProRule" id="PRU01211"/>
    </source>
</evidence>
<dbReference type="GO" id="GO:0008270">
    <property type="term" value="F:zinc ion binding"/>
    <property type="evidence" value="ECO:0007669"/>
    <property type="project" value="UniProtKB-UniRule"/>
</dbReference>
<keyword evidence="12" id="KW-1185">Reference proteome</keyword>
<dbReference type="CDD" id="cd04280">
    <property type="entry name" value="ZnMc_astacin_like"/>
    <property type="match status" value="1"/>
</dbReference>
<dbReference type="AlphaFoldDB" id="A0AAV4NLA1"/>
<comment type="caution">
    <text evidence="8">Lacks conserved residue(s) required for the propagation of feature annotation.</text>
</comment>
<sequence length="194" mass="22027">MMQFLILLALVVAATAGADYEKKLKALQNPDLYDGDMISISGRFVSVPYDRFLISVDPDRNAIKGDKYRWPNAKVPYVIDQALLNHSAVILKGMKNYHDHTCARFVPRTTKKDYVKIFQGDGCHARVGRAGGQQTLSLGDECLYVGTVIHELGHALGIYHEHNRSDRDDFLTIYYKNIQEGSYNKKMLFLIHSF</sequence>
<evidence type="ECO:0000259" key="10">
    <source>
        <dbReference type="PROSITE" id="PS51864"/>
    </source>
</evidence>
<keyword evidence="3 8" id="KW-0479">Metal-binding</keyword>
<evidence type="ECO:0000256" key="6">
    <source>
        <dbReference type="ARBA" id="ARBA00023049"/>
    </source>
</evidence>
<dbReference type="EC" id="3.4.24.-" evidence="9"/>
<feature type="chain" id="PRO_5043086232" description="Metalloendopeptidase" evidence="9">
    <location>
        <begin position="17"/>
        <end position="194"/>
    </location>
</feature>
<comment type="function">
    <text evidence="7">Zinc metalloprotease. Provoques deadhesion of endothelial cells from cell cultures, and also degradation of fibronectin, fibrinogen and gelatin in vitro. Its role in the venom is not fully understood but it might act as a spreading factor that facilitates diffusion of other venom toxins. Alternatively, it might be involved in the proteolytic processing of other venom toxins or it might play a role in extra-oral digestion of prey.</text>
</comment>
<dbReference type="InterPro" id="IPR034035">
    <property type="entry name" value="Astacin-like_dom"/>
</dbReference>
<evidence type="ECO:0000313" key="12">
    <source>
        <dbReference type="Proteomes" id="UP001054945"/>
    </source>
</evidence>
<dbReference type="InterPro" id="IPR006026">
    <property type="entry name" value="Peptidase_Metallo"/>
</dbReference>
<evidence type="ECO:0000256" key="7">
    <source>
        <dbReference type="ARBA" id="ARBA00025529"/>
    </source>
</evidence>
<keyword evidence="2 8" id="KW-0645">Protease</keyword>
<feature type="active site" evidence="8">
    <location>
        <position position="151"/>
    </location>
</feature>
<dbReference type="PANTHER" id="PTHR10127">
    <property type="entry name" value="DISCOIDIN, CUB, EGF, LAMININ , AND ZINC METALLOPROTEASE DOMAIN CONTAINING"/>
    <property type="match status" value="1"/>
</dbReference>
<evidence type="ECO:0000256" key="3">
    <source>
        <dbReference type="ARBA" id="ARBA00022723"/>
    </source>
</evidence>
<dbReference type="SUPFAM" id="SSF55486">
    <property type="entry name" value="Metalloproteases ('zincins'), catalytic domain"/>
    <property type="match status" value="1"/>
</dbReference>
<keyword evidence="4 8" id="KW-0378">Hydrolase</keyword>
<dbReference type="InterPro" id="IPR001506">
    <property type="entry name" value="Peptidase_M12A"/>
</dbReference>
<dbReference type="GO" id="GO:0004222">
    <property type="term" value="F:metalloendopeptidase activity"/>
    <property type="evidence" value="ECO:0007669"/>
    <property type="project" value="UniProtKB-UniRule"/>
</dbReference>
<comment type="subunit">
    <text evidence="1">Monomer.</text>
</comment>
<proteinExistence type="predicted"/>
<comment type="cofactor">
    <cofactor evidence="8 9">
        <name>Zn(2+)</name>
        <dbReference type="ChEBI" id="CHEBI:29105"/>
    </cofactor>
    <text evidence="8 9">Binds 1 zinc ion per subunit.</text>
</comment>
<feature type="binding site" evidence="8">
    <location>
        <position position="160"/>
    </location>
    <ligand>
        <name>Zn(2+)</name>
        <dbReference type="ChEBI" id="CHEBI:29105"/>
        <note>catalytic</note>
    </ligand>
</feature>
<feature type="binding site" evidence="8">
    <location>
        <position position="154"/>
    </location>
    <ligand>
        <name>Zn(2+)</name>
        <dbReference type="ChEBI" id="CHEBI:29105"/>
        <note>catalytic</note>
    </ligand>
</feature>
<evidence type="ECO:0000256" key="4">
    <source>
        <dbReference type="ARBA" id="ARBA00022801"/>
    </source>
</evidence>
<feature type="binding site" evidence="8">
    <location>
        <position position="150"/>
    </location>
    <ligand>
        <name>Zn(2+)</name>
        <dbReference type="ChEBI" id="CHEBI:29105"/>
        <note>catalytic</note>
    </ligand>
</feature>
<dbReference type="Pfam" id="PF01400">
    <property type="entry name" value="Astacin"/>
    <property type="match status" value="1"/>
</dbReference>
<evidence type="ECO:0000256" key="1">
    <source>
        <dbReference type="ARBA" id="ARBA00011245"/>
    </source>
</evidence>
<dbReference type="InterPro" id="IPR024079">
    <property type="entry name" value="MetalloPept_cat_dom_sf"/>
</dbReference>
<dbReference type="PANTHER" id="PTHR10127:SF780">
    <property type="entry name" value="METALLOENDOPEPTIDASE"/>
    <property type="match status" value="1"/>
</dbReference>
<protein>
    <recommendedName>
        <fullName evidence="9">Metalloendopeptidase</fullName>
        <ecNumber evidence="9">3.4.24.-</ecNumber>
    </recommendedName>
</protein>
<dbReference type="PRINTS" id="PR00480">
    <property type="entry name" value="ASTACIN"/>
</dbReference>
<dbReference type="SMART" id="SM00235">
    <property type="entry name" value="ZnMc"/>
    <property type="match status" value="1"/>
</dbReference>
<name>A0AAV4NLA1_CAEEX</name>
<reference evidence="11 12" key="1">
    <citation type="submission" date="2021-06" db="EMBL/GenBank/DDBJ databases">
        <title>Caerostris extrusa draft genome.</title>
        <authorList>
            <person name="Kono N."/>
            <person name="Arakawa K."/>
        </authorList>
    </citation>
    <scope>NUCLEOTIDE SEQUENCE [LARGE SCALE GENOMIC DNA]</scope>
</reference>
<organism evidence="11 12">
    <name type="scientific">Caerostris extrusa</name>
    <name type="common">Bark spider</name>
    <name type="synonym">Caerostris bankana</name>
    <dbReference type="NCBI Taxonomy" id="172846"/>
    <lineage>
        <taxon>Eukaryota</taxon>
        <taxon>Metazoa</taxon>
        <taxon>Ecdysozoa</taxon>
        <taxon>Arthropoda</taxon>
        <taxon>Chelicerata</taxon>
        <taxon>Arachnida</taxon>
        <taxon>Araneae</taxon>
        <taxon>Araneomorphae</taxon>
        <taxon>Entelegynae</taxon>
        <taxon>Araneoidea</taxon>
        <taxon>Araneidae</taxon>
        <taxon>Caerostris</taxon>
    </lineage>
</organism>
<feature type="domain" description="Peptidase M12A" evidence="10">
    <location>
        <begin position="61"/>
        <end position="194"/>
    </location>
</feature>
<evidence type="ECO:0000256" key="2">
    <source>
        <dbReference type="ARBA" id="ARBA00022670"/>
    </source>
</evidence>
<keyword evidence="9" id="KW-0732">Signal</keyword>
<dbReference type="EMBL" id="BPLR01003413">
    <property type="protein sequence ID" value="GIX84269.1"/>
    <property type="molecule type" value="Genomic_DNA"/>
</dbReference>
<dbReference type="PROSITE" id="PS51864">
    <property type="entry name" value="ASTACIN"/>
    <property type="match status" value="1"/>
</dbReference>
<dbReference type="GO" id="GO:0006508">
    <property type="term" value="P:proteolysis"/>
    <property type="evidence" value="ECO:0007669"/>
    <property type="project" value="UniProtKB-KW"/>
</dbReference>
<evidence type="ECO:0000256" key="9">
    <source>
        <dbReference type="RuleBase" id="RU361183"/>
    </source>
</evidence>
<gene>
    <name evidence="11" type="ORF">CEXT_602001</name>
</gene>
<accession>A0AAV4NLA1</accession>
<evidence type="ECO:0000256" key="5">
    <source>
        <dbReference type="ARBA" id="ARBA00022833"/>
    </source>
</evidence>